<protein>
    <recommendedName>
        <fullName evidence="2">WLGC domain-containing protein</fullName>
    </recommendedName>
</protein>
<keyword evidence="1" id="KW-0472">Membrane</keyword>
<feature type="transmembrane region" description="Helical" evidence="1">
    <location>
        <begin position="263"/>
        <end position="287"/>
    </location>
</feature>
<feature type="transmembrane region" description="Helical" evidence="1">
    <location>
        <begin position="72"/>
        <end position="99"/>
    </location>
</feature>
<organism evidence="3 4">
    <name type="scientific">Phytophthora nicotianae P1569</name>
    <dbReference type="NCBI Taxonomy" id="1317065"/>
    <lineage>
        <taxon>Eukaryota</taxon>
        <taxon>Sar</taxon>
        <taxon>Stramenopiles</taxon>
        <taxon>Oomycota</taxon>
        <taxon>Peronosporomycetes</taxon>
        <taxon>Peronosporales</taxon>
        <taxon>Peronosporaceae</taxon>
        <taxon>Phytophthora</taxon>
    </lineage>
</organism>
<dbReference type="HOGENOM" id="CLU_015143_1_1_1"/>
<dbReference type="OrthoDB" id="125759at2759"/>
<feature type="transmembrane region" description="Helical" evidence="1">
    <location>
        <begin position="229"/>
        <end position="251"/>
    </location>
</feature>
<keyword evidence="1" id="KW-0812">Transmembrane</keyword>
<comment type="caution">
    <text evidence="3">The sequence shown here is derived from an EMBL/GenBank/DDBJ whole genome shotgun (WGS) entry which is preliminary data.</text>
</comment>
<name>V9EQB2_PHYNI</name>
<feature type="domain" description="WLGC" evidence="2">
    <location>
        <begin position="706"/>
        <end position="772"/>
    </location>
</feature>
<evidence type="ECO:0000256" key="1">
    <source>
        <dbReference type="SAM" id="Phobius"/>
    </source>
</evidence>
<dbReference type="Gene3D" id="3.80.10.10">
    <property type="entry name" value="Ribonuclease Inhibitor"/>
    <property type="match status" value="1"/>
</dbReference>
<dbReference type="Pfam" id="PF26605">
    <property type="entry name" value="WLGC"/>
    <property type="match status" value="1"/>
</dbReference>
<keyword evidence="4" id="KW-1185">Reference proteome</keyword>
<proteinExistence type="predicted"/>
<sequence>MTGIAPGATIANRTGVARQAGVQASTGLEDHIRDVKRNQILPNGPSVQQLKLDTNPNIRHTTSRHPSFHGAFGVLGIPMMAILIVCLAWTTWLIILALAPNETANALMNTGEYDNGRFWYITDANPSMIQAGAMGLMVVDICYLSVISRALLWRNVLVSSSSRSKSNHWASSRILRVIGPSYKRGRQMWKDLTSYEGKNRKRWNAFLKLIDLAMETAMLRQLLQNGSPASLTYGFAGFLAVNALSSVVNVLTDRFSALTEIFIDSIFDLAAAVLFPILTLVYCYYNFDFDREVYLSYLEILPVGSFEHNARSFADPSEMALFRVIFDSLRISSPMDFAIRISMNLALCYRFERVLKALIWTSYREYASRGVKKTVPITTAPISQNAVPKVVVVVYVAAILAILLSTHKAINDSASLCASHPECVVYAHRWQTSDEHCPCLILIDVDLAPKSYDQWVNAVSTYHKVKALAGAGALTSIQVVNRQLKEWPEELRRCQGLKTIQLIYTDVENVPAWVKEFRSLETIHIEGRYGTTNLLDLPEDMFSDLPQLSLIHLGIQVNLKTIPSFTGVPNLQSFTLAWTTQVRELPSFENVPKLSRLALVLLPRLERIPDLASLENIEEFVIFRPNHVCCNGFMGPCNLSHVSCQANTLLGTSPATCLMNDQNSNLPVTPFLGSAATQKVFEDFAPCICQENIFDKLKLLQFPTKETIEMCEGKPYRQCRFPGNITGICYNSRFQVLACMPDENYIALRRFEIAKGIGQACNPAVEKWLGCTV</sequence>
<feature type="transmembrane region" description="Helical" evidence="1">
    <location>
        <begin position="128"/>
        <end position="152"/>
    </location>
</feature>
<dbReference type="Proteomes" id="UP000018721">
    <property type="component" value="Unassembled WGS sequence"/>
</dbReference>
<keyword evidence="1" id="KW-1133">Transmembrane helix</keyword>
<evidence type="ECO:0000313" key="3">
    <source>
        <dbReference type="EMBL" id="ETI41430.1"/>
    </source>
</evidence>
<dbReference type="InterPro" id="IPR058256">
    <property type="entry name" value="WLGC"/>
</dbReference>
<evidence type="ECO:0000313" key="4">
    <source>
        <dbReference type="Proteomes" id="UP000018721"/>
    </source>
</evidence>
<reference evidence="3 4" key="1">
    <citation type="submission" date="2013-11" db="EMBL/GenBank/DDBJ databases">
        <title>The Genome Sequence of Phytophthora parasitica P1569.</title>
        <authorList>
            <consortium name="The Broad Institute Genomics Platform"/>
            <person name="Russ C."/>
            <person name="Tyler B."/>
            <person name="Panabieres F."/>
            <person name="Shan W."/>
            <person name="Tripathy S."/>
            <person name="Grunwald N."/>
            <person name="Machado M."/>
            <person name="Johnson C.S."/>
            <person name="Arredondo F."/>
            <person name="Hong C."/>
            <person name="Coffey M."/>
            <person name="Young S.K."/>
            <person name="Zeng Q."/>
            <person name="Gargeya S."/>
            <person name="Fitzgerald M."/>
            <person name="Abouelleil A."/>
            <person name="Alvarado L."/>
            <person name="Chapman S.B."/>
            <person name="Gainer-Dewar J."/>
            <person name="Goldberg J."/>
            <person name="Griggs A."/>
            <person name="Gujja S."/>
            <person name="Hansen M."/>
            <person name="Howarth C."/>
            <person name="Imamovic A."/>
            <person name="Ireland A."/>
            <person name="Larimer J."/>
            <person name="McCowan C."/>
            <person name="Murphy C."/>
            <person name="Pearson M."/>
            <person name="Poon T.W."/>
            <person name="Priest M."/>
            <person name="Roberts A."/>
            <person name="Saif S."/>
            <person name="Shea T."/>
            <person name="Sykes S."/>
            <person name="Wortman J."/>
            <person name="Nusbaum C."/>
            <person name="Birren B."/>
        </authorList>
    </citation>
    <scope>NUCLEOTIDE SEQUENCE [LARGE SCALE GENOMIC DNA]</scope>
    <source>
        <strain evidence="3 4">P1569</strain>
    </source>
</reference>
<dbReference type="InterPro" id="IPR032675">
    <property type="entry name" value="LRR_dom_sf"/>
</dbReference>
<dbReference type="EMBL" id="ANIZ01002301">
    <property type="protein sequence ID" value="ETI41430.1"/>
    <property type="molecule type" value="Genomic_DNA"/>
</dbReference>
<dbReference type="SUPFAM" id="SSF52058">
    <property type="entry name" value="L domain-like"/>
    <property type="match status" value="1"/>
</dbReference>
<feature type="transmembrane region" description="Helical" evidence="1">
    <location>
        <begin position="386"/>
        <end position="404"/>
    </location>
</feature>
<accession>V9EQB2</accession>
<dbReference type="AlphaFoldDB" id="V9EQB2"/>
<gene>
    <name evidence="3" type="ORF">F443_13333</name>
</gene>
<evidence type="ECO:0000259" key="2">
    <source>
        <dbReference type="Pfam" id="PF26605"/>
    </source>
</evidence>